<feature type="region of interest" description="Disordered" evidence="5">
    <location>
        <begin position="224"/>
        <end position="256"/>
    </location>
</feature>
<feature type="compositionally biased region" description="Basic and acidic residues" evidence="5">
    <location>
        <begin position="232"/>
        <end position="256"/>
    </location>
</feature>
<dbReference type="GO" id="GO:0022857">
    <property type="term" value="F:transmembrane transporter activity"/>
    <property type="evidence" value="ECO:0007669"/>
    <property type="project" value="InterPro"/>
</dbReference>
<dbReference type="AlphaFoldDB" id="A0A9W7EM74"/>
<evidence type="ECO:0000313" key="8">
    <source>
        <dbReference type="Proteomes" id="UP001165085"/>
    </source>
</evidence>
<organism evidence="7 8">
    <name type="scientific">Triparma strigata</name>
    <dbReference type="NCBI Taxonomy" id="1606541"/>
    <lineage>
        <taxon>Eukaryota</taxon>
        <taxon>Sar</taxon>
        <taxon>Stramenopiles</taxon>
        <taxon>Ochrophyta</taxon>
        <taxon>Bolidophyceae</taxon>
        <taxon>Parmales</taxon>
        <taxon>Triparmaceae</taxon>
        <taxon>Triparma</taxon>
    </lineage>
</organism>
<proteinExistence type="predicted"/>
<feature type="transmembrane region" description="Helical" evidence="6">
    <location>
        <begin position="339"/>
        <end position="362"/>
    </location>
</feature>
<evidence type="ECO:0000256" key="6">
    <source>
        <dbReference type="SAM" id="Phobius"/>
    </source>
</evidence>
<feature type="transmembrane region" description="Helical" evidence="6">
    <location>
        <begin position="14"/>
        <end position="35"/>
    </location>
</feature>
<evidence type="ECO:0000313" key="7">
    <source>
        <dbReference type="EMBL" id="GMH82940.1"/>
    </source>
</evidence>
<evidence type="ECO:0008006" key="9">
    <source>
        <dbReference type="Google" id="ProtNLM"/>
    </source>
</evidence>
<comment type="subcellular location">
    <subcellularLocation>
        <location evidence="1">Membrane</location>
        <topology evidence="1">Multi-pass membrane protein</topology>
    </subcellularLocation>
</comment>
<keyword evidence="8" id="KW-1185">Reference proteome</keyword>
<protein>
    <recommendedName>
        <fullName evidence="9">Major facilitator superfamily (MFS) profile domain-containing protein</fullName>
    </recommendedName>
</protein>
<accession>A0A9W7EM74</accession>
<reference evidence="8" key="1">
    <citation type="journal article" date="2023" name="Commun. Biol.">
        <title>Genome analysis of Parmales, the sister group of diatoms, reveals the evolutionary specialization of diatoms from phago-mixotrophs to photoautotrophs.</title>
        <authorList>
            <person name="Ban H."/>
            <person name="Sato S."/>
            <person name="Yoshikawa S."/>
            <person name="Yamada K."/>
            <person name="Nakamura Y."/>
            <person name="Ichinomiya M."/>
            <person name="Sato N."/>
            <person name="Blanc-Mathieu R."/>
            <person name="Endo H."/>
            <person name="Kuwata A."/>
            <person name="Ogata H."/>
        </authorList>
    </citation>
    <scope>NUCLEOTIDE SEQUENCE [LARGE SCALE GENOMIC DNA]</scope>
    <source>
        <strain evidence="8">NIES 3701</strain>
    </source>
</reference>
<name>A0A9W7EM74_9STRA</name>
<evidence type="ECO:0000256" key="4">
    <source>
        <dbReference type="ARBA" id="ARBA00023136"/>
    </source>
</evidence>
<dbReference type="OrthoDB" id="422206at2759"/>
<dbReference type="SUPFAM" id="SSF103473">
    <property type="entry name" value="MFS general substrate transporter"/>
    <property type="match status" value="1"/>
</dbReference>
<keyword evidence="4 6" id="KW-0472">Membrane</keyword>
<evidence type="ECO:0000256" key="1">
    <source>
        <dbReference type="ARBA" id="ARBA00004141"/>
    </source>
</evidence>
<evidence type="ECO:0000256" key="2">
    <source>
        <dbReference type="ARBA" id="ARBA00022692"/>
    </source>
</evidence>
<dbReference type="InterPro" id="IPR011701">
    <property type="entry name" value="MFS"/>
</dbReference>
<feature type="transmembrane region" description="Helical" evidence="6">
    <location>
        <begin position="100"/>
        <end position="122"/>
    </location>
</feature>
<feature type="transmembrane region" description="Helical" evidence="6">
    <location>
        <begin position="55"/>
        <end position="79"/>
    </location>
</feature>
<evidence type="ECO:0000256" key="3">
    <source>
        <dbReference type="ARBA" id="ARBA00022989"/>
    </source>
</evidence>
<feature type="transmembrane region" description="Helical" evidence="6">
    <location>
        <begin position="202"/>
        <end position="221"/>
    </location>
</feature>
<feature type="transmembrane region" description="Helical" evidence="6">
    <location>
        <begin position="463"/>
        <end position="486"/>
    </location>
</feature>
<evidence type="ECO:0000256" key="5">
    <source>
        <dbReference type="SAM" id="MobiDB-lite"/>
    </source>
</evidence>
<feature type="transmembrane region" description="Helical" evidence="6">
    <location>
        <begin position="403"/>
        <end position="422"/>
    </location>
</feature>
<feature type="transmembrane region" description="Helical" evidence="6">
    <location>
        <begin position="374"/>
        <end position="394"/>
    </location>
</feature>
<gene>
    <name evidence="7" type="ORF">TrST_g10043</name>
</gene>
<keyword evidence="2 6" id="KW-0812">Transmembrane</keyword>
<comment type="caution">
    <text evidence="7">The sequence shown here is derived from an EMBL/GenBank/DDBJ whole genome shotgun (WGS) entry which is preliminary data.</text>
</comment>
<dbReference type="Pfam" id="PF07690">
    <property type="entry name" value="MFS_1"/>
    <property type="match status" value="1"/>
</dbReference>
<dbReference type="InterPro" id="IPR036259">
    <property type="entry name" value="MFS_trans_sf"/>
</dbReference>
<sequence length="541" mass="58352">MPAKKEYTLYRTRWVQLLLFCMSTCVNAALWTTFAPISTDSSSFFFPESKKVESVAINMIALVYQILYLPGTLMASYLVDKGGGLRSAVVLGTSLTALGSAIRWVAVVALGGCTSSYCLVLLGQMMCALGQPCFVNAPGLLAANWFGAHERDIATTVASLFAVIGNAVGQVMPPAMVDSEVTDDDGNVANGDDDVNGMEDLLLFQAVLSLLCFLGVWVYFVSHPPTSPSSSTEERDKIKEEIKEKEAEEEKAREKGGEFVGVLDEAKKPLMPASSFNDDASLITVDVTVTSEINRRTAIQSPGLIEEEDEAALRRENNSKYGHLVSAGIELFKDPNYRLLFLAFGLGLALFNALLTVVNNILEPCGYSEDDAGGFAAALIGAGLLGAAFAGYAMDTYHAYRPLLKAGFSCAAVTCFILASSIKEDNSTVLYVVFGMLGFFMIPMLPVMIENSIECSYPISEELSAGILFCAGNVIGIPVTFLMQYLIDLGGDDACGNFASPVNILIITVAVFCSFFVLQYNGPYKRLIFEKKKLLEQEGAV</sequence>
<dbReference type="GO" id="GO:0016020">
    <property type="term" value="C:membrane"/>
    <property type="evidence" value="ECO:0007669"/>
    <property type="project" value="UniProtKB-SubCell"/>
</dbReference>
<keyword evidence="3 6" id="KW-1133">Transmembrane helix</keyword>
<dbReference type="PANTHER" id="PTHR10924:SF6">
    <property type="entry name" value="SOLUTE CARRIER FAMILY 49 MEMBER A3"/>
    <property type="match status" value="1"/>
</dbReference>
<dbReference type="Proteomes" id="UP001165085">
    <property type="component" value="Unassembled WGS sequence"/>
</dbReference>
<feature type="transmembrane region" description="Helical" evidence="6">
    <location>
        <begin position="498"/>
        <end position="518"/>
    </location>
</feature>
<dbReference type="EMBL" id="BRXY01000276">
    <property type="protein sequence ID" value="GMH82940.1"/>
    <property type="molecule type" value="Genomic_DNA"/>
</dbReference>
<dbReference type="PANTHER" id="PTHR10924">
    <property type="entry name" value="MAJOR FACILITATOR SUPERFAMILY PROTEIN-RELATED"/>
    <property type="match status" value="1"/>
</dbReference>
<dbReference type="Gene3D" id="1.20.1250.20">
    <property type="entry name" value="MFS general substrate transporter like domains"/>
    <property type="match status" value="1"/>
</dbReference>
<dbReference type="InterPro" id="IPR049680">
    <property type="entry name" value="FLVCR1-2_SLC49-like"/>
</dbReference>
<feature type="transmembrane region" description="Helical" evidence="6">
    <location>
        <begin position="428"/>
        <end position="451"/>
    </location>
</feature>